<sequence>MKHHLAGTHKEVAPCPQVPEEIRNLFIKILDDASNDDELECFDDKYSPKKGSMDSFMKNKKGGSGSSTMKQQTLNSMVKDRDMAV</sequence>
<dbReference type="EMBL" id="JAWXYG010000002">
    <property type="protein sequence ID" value="KAK4279773.1"/>
    <property type="molecule type" value="Genomic_DNA"/>
</dbReference>
<evidence type="ECO:0000313" key="2">
    <source>
        <dbReference type="EMBL" id="KAK4279773.1"/>
    </source>
</evidence>
<gene>
    <name evidence="2" type="ORF">QN277_011495</name>
</gene>
<name>A0AAE1MYM7_9FABA</name>
<protein>
    <submittedName>
        <fullName evidence="2">Uncharacterized protein</fullName>
    </submittedName>
</protein>
<dbReference type="Proteomes" id="UP001293593">
    <property type="component" value="Unassembled WGS sequence"/>
</dbReference>
<proteinExistence type="predicted"/>
<comment type="caution">
    <text evidence="2">The sequence shown here is derived from an EMBL/GenBank/DDBJ whole genome shotgun (WGS) entry which is preliminary data.</text>
</comment>
<evidence type="ECO:0000256" key="1">
    <source>
        <dbReference type="SAM" id="MobiDB-lite"/>
    </source>
</evidence>
<keyword evidence="3" id="KW-1185">Reference proteome</keyword>
<reference evidence="2" key="1">
    <citation type="submission" date="2023-10" db="EMBL/GenBank/DDBJ databases">
        <title>Chromosome-level genome of the transformable northern wattle, Acacia crassicarpa.</title>
        <authorList>
            <person name="Massaro I."/>
            <person name="Sinha N.R."/>
            <person name="Poethig S."/>
            <person name="Leichty A.R."/>
        </authorList>
    </citation>
    <scope>NUCLEOTIDE SEQUENCE</scope>
    <source>
        <strain evidence="2">Acra3RX</strain>
        <tissue evidence="2">Leaf</tissue>
    </source>
</reference>
<evidence type="ECO:0000313" key="3">
    <source>
        <dbReference type="Proteomes" id="UP001293593"/>
    </source>
</evidence>
<accession>A0AAE1MYM7</accession>
<feature type="compositionally biased region" description="Polar residues" evidence="1">
    <location>
        <begin position="66"/>
        <end position="76"/>
    </location>
</feature>
<feature type="region of interest" description="Disordered" evidence="1">
    <location>
        <begin position="52"/>
        <end position="85"/>
    </location>
</feature>
<dbReference type="AlphaFoldDB" id="A0AAE1MYM7"/>
<organism evidence="2 3">
    <name type="scientific">Acacia crassicarpa</name>
    <name type="common">northern wattle</name>
    <dbReference type="NCBI Taxonomy" id="499986"/>
    <lineage>
        <taxon>Eukaryota</taxon>
        <taxon>Viridiplantae</taxon>
        <taxon>Streptophyta</taxon>
        <taxon>Embryophyta</taxon>
        <taxon>Tracheophyta</taxon>
        <taxon>Spermatophyta</taxon>
        <taxon>Magnoliopsida</taxon>
        <taxon>eudicotyledons</taxon>
        <taxon>Gunneridae</taxon>
        <taxon>Pentapetalae</taxon>
        <taxon>rosids</taxon>
        <taxon>fabids</taxon>
        <taxon>Fabales</taxon>
        <taxon>Fabaceae</taxon>
        <taxon>Caesalpinioideae</taxon>
        <taxon>mimosoid clade</taxon>
        <taxon>Acacieae</taxon>
        <taxon>Acacia</taxon>
    </lineage>
</organism>